<evidence type="ECO:0000256" key="1">
    <source>
        <dbReference type="SAM" id="MobiDB-lite"/>
    </source>
</evidence>
<organism evidence="2 3">
    <name type="scientific">Penicillium antarcticum</name>
    <dbReference type="NCBI Taxonomy" id="416450"/>
    <lineage>
        <taxon>Eukaryota</taxon>
        <taxon>Fungi</taxon>
        <taxon>Dikarya</taxon>
        <taxon>Ascomycota</taxon>
        <taxon>Pezizomycotina</taxon>
        <taxon>Eurotiomycetes</taxon>
        <taxon>Eurotiomycetidae</taxon>
        <taxon>Eurotiales</taxon>
        <taxon>Aspergillaceae</taxon>
        <taxon>Penicillium</taxon>
    </lineage>
</organism>
<name>A0A1V6PVK8_9EURO</name>
<dbReference type="AlphaFoldDB" id="A0A1V6PVK8"/>
<comment type="caution">
    <text evidence="2">The sequence shown here is derived from an EMBL/GenBank/DDBJ whole genome shotgun (WGS) entry which is preliminary data.</text>
</comment>
<sequence>MSSTSFRLETFRPWNPFQDKAQPLLDPPGICRYPSPISITATPPPLKFSDQVSKSQKIHSHNPERHPLPARPPMEVCLDGLHSESQTTRQESEGLDQTTSAINYPDSFDFVNILQPQNLSGTDDVDFATFEDNICQRAEHQFPELGSDGSEPAVFAGQRPQAVDSGNPIETRELPNIETIDPAILNDHDSPGAGHVQTTENITGITTHPEEYPGESARFRNKAPPLQHRRQNANGTMDRDCQSSTTMKCSGVGKRRTRSSSGRYNKGSGHRQSVSSSTVRAQFSALSVEDRLQFLSWLFEGALPRCVSTPSSADVNSPSRCISSQDIEITYDCDHTSLNTELTDAQHTLSTRKGLP</sequence>
<proteinExistence type="predicted"/>
<feature type="region of interest" description="Disordered" evidence="1">
    <location>
        <begin position="48"/>
        <end position="71"/>
    </location>
</feature>
<gene>
    <name evidence="2" type="ORF">PENANT_c030G01554</name>
</gene>
<keyword evidence="3" id="KW-1185">Reference proteome</keyword>
<accession>A0A1V6PVK8</accession>
<dbReference type="STRING" id="416450.A0A1V6PVK8"/>
<evidence type="ECO:0000313" key="2">
    <source>
        <dbReference type="EMBL" id="OQD81001.1"/>
    </source>
</evidence>
<dbReference type="EMBL" id="MDYN01000030">
    <property type="protein sequence ID" value="OQD81001.1"/>
    <property type="molecule type" value="Genomic_DNA"/>
</dbReference>
<feature type="non-terminal residue" evidence="2">
    <location>
        <position position="356"/>
    </location>
</feature>
<dbReference type="Proteomes" id="UP000191672">
    <property type="component" value="Unassembled WGS sequence"/>
</dbReference>
<protein>
    <submittedName>
        <fullName evidence="2">Uncharacterized protein</fullName>
    </submittedName>
</protein>
<evidence type="ECO:0000313" key="3">
    <source>
        <dbReference type="Proteomes" id="UP000191672"/>
    </source>
</evidence>
<feature type="region of interest" description="Disordered" evidence="1">
    <location>
        <begin position="206"/>
        <end position="278"/>
    </location>
</feature>
<reference evidence="3" key="1">
    <citation type="journal article" date="2017" name="Nat. Microbiol.">
        <title>Global analysis of biosynthetic gene clusters reveals vast potential of secondary metabolite production in Penicillium species.</title>
        <authorList>
            <person name="Nielsen J.C."/>
            <person name="Grijseels S."/>
            <person name="Prigent S."/>
            <person name="Ji B."/>
            <person name="Dainat J."/>
            <person name="Nielsen K.F."/>
            <person name="Frisvad J.C."/>
            <person name="Workman M."/>
            <person name="Nielsen J."/>
        </authorList>
    </citation>
    <scope>NUCLEOTIDE SEQUENCE [LARGE SCALE GENOMIC DNA]</scope>
    <source>
        <strain evidence="3">IBT 31811</strain>
    </source>
</reference>